<dbReference type="InterPro" id="IPR011701">
    <property type="entry name" value="MFS"/>
</dbReference>
<feature type="transmembrane region" description="Helical" evidence="6">
    <location>
        <begin position="159"/>
        <end position="181"/>
    </location>
</feature>
<feature type="transmembrane region" description="Helical" evidence="6">
    <location>
        <begin position="131"/>
        <end position="153"/>
    </location>
</feature>
<evidence type="ECO:0000256" key="1">
    <source>
        <dbReference type="ARBA" id="ARBA00004651"/>
    </source>
</evidence>
<feature type="domain" description="Major facilitator superfamily (MFS) profile" evidence="7">
    <location>
        <begin position="7"/>
        <end position="381"/>
    </location>
</feature>
<evidence type="ECO:0000313" key="8">
    <source>
        <dbReference type="EMBL" id="MBB4091758.1"/>
    </source>
</evidence>
<reference evidence="8 9" key="1">
    <citation type="submission" date="2020-08" db="EMBL/GenBank/DDBJ databases">
        <title>Genomic Encyclopedia of Type Strains, Phase IV (KMG-IV): sequencing the most valuable type-strain genomes for metagenomic binning, comparative biology and taxonomic classification.</title>
        <authorList>
            <person name="Goeker M."/>
        </authorList>
    </citation>
    <scope>NUCLEOTIDE SEQUENCE [LARGE SCALE GENOMIC DNA]</scope>
    <source>
        <strain evidence="8 9">DSM 23868</strain>
    </source>
</reference>
<comment type="subcellular location">
    <subcellularLocation>
        <location evidence="1">Cell membrane</location>
        <topology evidence="1">Multi-pass membrane protein</topology>
    </subcellularLocation>
</comment>
<keyword evidence="5 6" id="KW-0472">Membrane</keyword>
<feature type="transmembrane region" description="Helical" evidence="6">
    <location>
        <begin position="201"/>
        <end position="224"/>
    </location>
</feature>
<evidence type="ECO:0000256" key="5">
    <source>
        <dbReference type="ARBA" id="ARBA00023136"/>
    </source>
</evidence>
<feature type="transmembrane region" description="Helical" evidence="6">
    <location>
        <begin position="328"/>
        <end position="351"/>
    </location>
</feature>
<keyword evidence="9" id="KW-1185">Reference proteome</keyword>
<dbReference type="AlphaFoldDB" id="A0AB34YP17"/>
<keyword evidence="3 6" id="KW-0812">Transmembrane</keyword>
<dbReference type="EMBL" id="JACIEX010000001">
    <property type="protein sequence ID" value="MBB4091758.1"/>
    <property type="molecule type" value="Genomic_DNA"/>
</dbReference>
<feature type="transmembrane region" description="Helical" evidence="6">
    <location>
        <begin position="45"/>
        <end position="66"/>
    </location>
</feature>
<dbReference type="PANTHER" id="PTHR43124">
    <property type="entry name" value="PURINE EFFLUX PUMP PBUE"/>
    <property type="match status" value="1"/>
</dbReference>
<feature type="transmembrane region" description="Helical" evidence="6">
    <location>
        <begin position="268"/>
        <end position="286"/>
    </location>
</feature>
<name>A0AB34YP17_9HYPH</name>
<keyword evidence="2" id="KW-1003">Cell membrane</keyword>
<sequence length="391" mass="40863">MASMDVRLFVLALATFVTGTAENIIVGILPGLAPGLNVSVSAAGQLTSVFSITFALTAPLALILTARFERKNILISALTVFIASNIIACISPNYLILFAARMCMAAASAVVCLIATMLATELVSPAMRGRAIGIIFMGISGSMVAGVPAGMIVNDWLGWRAVFFCLALMAALALLLSSGSLSQAGRSLGGMPPYKPHLKSFGLVSAQLVSILMIGGHFVLFAYLSPYLLEAVHISSQNVIWAMVAFGVAGMTGGYLGGLLVDKLSPRLALVLTPLFYLTALAAIPLTTGSSIIFGAVLMIWACISWMISPVVQSFLITTDPVTADAGIGINLSAMHIGVALGTATGGLALQRLSLQALPWIGCFLVALSLLCALNTSRYFRGRRTSIDTSR</sequence>
<dbReference type="InterPro" id="IPR036259">
    <property type="entry name" value="MFS_trans_sf"/>
</dbReference>
<dbReference type="GO" id="GO:0005886">
    <property type="term" value="C:plasma membrane"/>
    <property type="evidence" value="ECO:0007669"/>
    <property type="project" value="UniProtKB-SubCell"/>
</dbReference>
<feature type="transmembrane region" description="Helical" evidence="6">
    <location>
        <begin position="239"/>
        <end position="261"/>
    </location>
</feature>
<dbReference type="Gene3D" id="1.20.1250.20">
    <property type="entry name" value="MFS general substrate transporter like domains"/>
    <property type="match status" value="2"/>
</dbReference>
<dbReference type="PANTHER" id="PTHR43124:SF10">
    <property type="entry name" value="PURINE EFFLUX PUMP PBUE"/>
    <property type="match status" value="1"/>
</dbReference>
<evidence type="ECO:0000313" key="9">
    <source>
        <dbReference type="Proteomes" id="UP000553980"/>
    </source>
</evidence>
<evidence type="ECO:0000256" key="6">
    <source>
        <dbReference type="SAM" id="Phobius"/>
    </source>
</evidence>
<dbReference type="Proteomes" id="UP000553980">
    <property type="component" value="Unassembled WGS sequence"/>
</dbReference>
<proteinExistence type="predicted"/>
<dbReference type="PROSITE" id="PS50850">
    <property type="entry name" value="MFS"/>
    <property type="match status" value="1"/>
</dbReference>
<protein>
    <submittedName>
        <fullName evidence="8">DHA1 family purine base/nucleoside efflux pump-like MFS transporter</fullName>
    </submittedName>
</protein>
<comment type="caution">
    <text evidence="8">The sequence shown here is derived from an EMBL/GenBank/DDBJ whole genome shotgun (WGS) entry which is preliminary data.</text>
</comment>
<evidence type="ECO:0000259" key="7">
    <source>
        <dbReference type="PROSITE" id="PS50850"/>
    </source>
</evidence>
<evidence type="ECO:0000256" key="2">
    <source>
        <dbReference type="ARBA" id="ARBA00022475"/>
    </source>
</evidence>
<dbReference type="Pfam" id="PF07690">
    <property type="entry name" value="MFS_1"/>
    <property type="match status" value="1"/>
</dbReference>
<evidence type="ECO:0000256" key="4">
    <source>
        <dbReference type="ARBA" id="ARBA00022989"/>
    </source>
</evidence>
<gene>
    <name evidence="8" type="ORF">GGQ79_000231</name>
</gene>
<organism evidence="8 9">
    <name type="scientific">Brucella pecoris</name>
    <dbReference type="NCBI Taxonomy" id="867683"/>
    <lineage>
        <taxon>Bacteria</taxon>
        <taxon>Pseudomonadati</taxon>
        <taxon>Pseudomonadota</taxon>
        <taxon>Alphaproteobacteria</taxon>
        <taxon>Hyphomicrobiales</taxon>
        <taxon>Brucellaceae</taxon>
        <taxon>Brucella/Ochrobactrum group</taxon>
        <taxon>Brucella</taxon>
    </lineage>
</organism>
<dbReference type="SUPFAM" id="SSF103473">
    <property type="entry name" value="MFS general substrate transporter"/>
    <property type="match status" value="1"/>
</dbReference>
<dbReference type="CDD" id="cd17324">
    <property type="entry name" value="MFS_NepI_like"/>
    <property type="match status" value="1"/>
</dbReference>
<dbReference type="InterPro" id="IPR020846">
    <property type="entry name" value="MFS_dom"/>
</dbReference>
<evidence type="ECO:0000256" key="3">
    <source>
        <dbReference type="ARBA" id="ARBA00022692"/>
    </source>
</evidence>
<dbReference type="GO" id="GO:0022857">
    <property type="term" value="F:transmembrane transporter activity"/>
    <property type="evidence" value="ECO:0007669"/>
    <property type="project" value="InterPro"/>
</dbReference>
<dbReference type="InterPro" id="IPR050189">
    <property type="entry name" value="MFS_Efflux_Transporters"/>
</dbReference>
<feature type="transmembrane region" description="Helical" evidence="6">
    <location>
        <begin position="73"/>
        <end position="93"/>
    </location>
</feature>
<accession>A0AB34YP17</accession>
<keyword evidence="4 6" id="KW-1133">Transmembrane helix</keyword>
<feature type="transmembrane region" description="Helical" evidence="6">
    <location>
        <begin position="99"/>
        <end position="119"/>
    </location>
</feature>
<feature type="transmembrane region" description="Helical" evidence="6">
    <location>
        <begin position="357"/>
        <end position="374"/>
    </location>
</feature>
<feature type="transmembrane region" description="Helical" evidence="6">
    <location>
        <begin position="292"/>
        <end position="316"/>
    </location>
</feature>